<comment type="caution">
    <text evidence="4">The sequence shown here is derived from an EMBL/GenBank/DDBJ whole genome shotgun (WGS) entry which is preliminary data.</text>
</comment>
<evidence type="ECO:0000313" key="4">
    <source>
        <dbReference type="EMBL" id="ROT69299.1"/>
    </source>
</evidence>
<gene>
    <name evidence="4" type="ORF">C7M84_012493</name>
</gene>
<dbReference type="InterPro" id="IPR002591">
    <property type="entry name" value="Phosphodiest/P_Trfase"/>
</dbReference>
<dbReference type="Proteomes" id="UP000283509">
    <property type="component" value="Unassembled WGS sequence"/>
</dbReference>
<sequence length="537" mass="59924">MPIVRVKAKKQEDYIGAISTGYLVLMSQHVYMKYSTTKPLHSHHGTTNAIPDPSLQTNHQLLLAEEQMVQLVQGLSERQLLHCVNMIVLSDHGMAAAGKDRVIGLQKYVPELNDVALTYFGAVGMFSLKEDNDDMKHEIMSNLSCKRPDMRVYSPADLPKRFHFSNNRRISDVIVNLDAGKTVTTNTSWFLGGQHGYDNYFKEMRALFVAYGPDLQQGLEIEPFQNIELYNFMCQLTGVEPAENNGTWGALNHALAQPPPTQQLQQTWLSSLKLTQTQELELEEYHLPWGVPQTGSLSLSLKLLLHHDHVTGYSERLRMPLWTSFTVKEGFPGTVGAPWTADVRLASAAASSCPELQEFADQGFAAEPLFPPAFSRNASLPEVPFLTSNALAMSPSLARRWKGLLEELVPAWVSAHGTLNVVLGPVFDNDTDSLLDDISRLRSPEIPSDLFALVTRCKQRVESLDQCQPHQLDSLSFIFSQSQSVSNCLTTEQYALEFSGRVRDVELATGLTVFPSLTVRDRLGVLLRTHSVLWSTV</sequence>
<dbReference type="Gene3D" id="3.40.570.10">
    <property type="entry name" value="Extracellular Endonuclease, subunit A"/>
    <property type="match status" value="1"/>
</dbReference>
<evidence type="ECO:0000256" key="2">
    <source>
        <dbReference type="ARBA" id="ARBA00023180"/>
    </source>
</evidence>
<keyword evidence="2" id="KW-0325">Glycoprotein</keyword>
<dbReference type="AlphaFoldDB" id="A0A3R7SPA7"/>
<dbReference type="EMBL" id="QCYY01002583">
    <property type="protein sequence ID" value="ROT69299.1"/>
    <property type="molecule type" value="Genomic_DNA"/>
</dbReference>
<keyword evidence="5" id="KW-1185">Reference proteome</keyword>
<dbReference type="InterPro" id="IPR017850">
    <property type="entry name" value="Alkaline_phosphatase_core_sf"/>
</dbReference>
<proteinExistence type="predicted"/>
<dbReference type="GO" id="GO:0016529">
    <property type="term" value="C:sarcoplasmic reticulum"/>
    <property type="evidence" value="ECO:0007669"/>
    <property type="project" value="TreeGrafter"/>
</dbReference>
<dbReference type="GO" id="GO:0046872">
    <property type="term" value="F:metal ion binding"/>
    <property type="evidence" value="ECO:0007669"/>
    <property type="project" value="InterPro"/>
</dbReference>
<dbReference type="SMART" id="SM00477">
    <property type="entry name" value="NUC"/>
    <property type="match status" value="1"/>
</dbReference>
<dbReference type="GO" id="GO:0003676">
    <property type="term" value="F:nucleic acid binding"/>
    <property type="evidence" value="ECO:0007669"/>
    <property type="project" value="InterPro"/>
</dbReference>
<dbReference type="InterPro" id="IPR044929">
    <property type="entry name" value="DNA/RNA_non-sp_Endonuclease_sf"/>
</dbReference>
<evidence type="ECO:0000256" key="1">
    <source>
        <dbReference type="ARBA" id="ARBA00022801"/>
    </source>
</evidence>
<keyword evidence="1" id="KW-0378">Hydrolase</keyword>
<dbReference type="STRING" id="6689.A0A3R7SPA7"/>
<dbReference type="GO" id="GO:0031674">
    <property type="term" value="C:I band"/>
    <property type="evidence" value="ECO:0007669"/>
    <property type="project" value="TreeGrafter"/>
</dbReference>
<dbReference type="OrthoDB" id="415411at2759"/>
<dbReference type="GO" id="GO:0055120">
    <property type="term" value="C:striated muscle dense body"/>
    <property type="evidence" value="ECO:0007669"/>
    <property type="project" value="TreeGrafter"/>
</dbReference>
<name>A0A3R7SPA7_PENVA</name>
<dbReference type="PANTHER" id="PTHR10151">
    <property type="entry name" value="ECTONUCLEOTIDE PYROPHOSPHATASE/PHOSPHODIESTERASE"/>
    <property type="match status" value="1"/>
</dbReference>
<reference evidence="4 5" key="2">
    <citation type="submission" date="2019-01" db="EMBL/GenBank/DDBJ databases">
        <title>The decoding of complex shrimp genome reveals the adaptation for benthos swimmer, frequently molting mechanism and breeding impact on genome.</title>
        <authorList>
            <person name="Sun Y."/>
            <person name="Gao Y."/>
            <person name="Yu Y."/>
        </authorList>
    </citation>
    <scope>NUCLEOTIDE SEQUENCE [LARGE SCALE GENOMIC DNA]</scope>
    <source>
        <tissue evidence="4">Muscle</tissue>
    </source>
</reference>
<dbReference type="PANTHER" id="PTHR10151:SF114">
    <property type="entry name" value="ECTONUCLEOTIDE PYROPHOSPHATASE_PHOSPHODIESTERASE C27A7.3"/>
    <property type="match status" value="1"/>
</dbReference>
<dbReference type="GO" id="GO:0016787">
    <property type="term" value="F:hydrolase activity"/>
    <property type="evidence" value="ECO:0007669"/>
    <property type="project" value="UniProtKB-KW"/>
</dbReference>
<dbReference type="Gene3D" id="3.40.720.10">
    <property type="entry name" value="Alkaline Phosphatase, subunit A"/>
    <property type="match status" value="1"/>
</dbReference>
<dbReference type="SUPFAM" id="SSF53649">
    <property type="entry name" value="Alkaline phosphatase-like"/>
    <property type="match status" value="1"/>
</dbReference>
<reference evidence="4 5" key="1">
    <citation type="submission" date="2018-04" db="EMBL/GenBank/DDBJ databases">
        <authorList>
            <person name="Zhang X."/>
            <person name="Yuan J."/>
            <person name="Li F."/>
            <person name="Xiang J."/>
        </authorList>
    </citation>
    <scope>NUCLEOTIDE SEQUENCE [LARGE SCALE GENOMIC DNA]</scope>
    <source>
        <tissue evidence="4">Muscle</tissue>
    </source>
</reference>
<dbReference type="SUPFAM" id="SSF54060">
    <property type="entry name" value="His-Me finger endonucleases"/>
    <property type="match status" value="1"/>
</dbReference>
<protein>
    <submittedName>
        <fullName evidence="4">Putative ectonucleotide pyrophosphatase/phosphodiesterase family member 3 isoform X2</fullName>
    </submittedName>
</protein>
<accession>A0A3R7SPA7</accession>
<dbReference type="InterPro" id="IPR044925">
    <property type="entry name" value="His-Me_finger_sf"/>
</dbReference>
<feature type="domain" description="ENPP1-3/EXOG-like endonuclease/phosphodiesterase" evidence="3">
    <location>
        <begin position="306"/>
        <end position="520"/>
    </location>
</feature>
<dbReference type="InterPro" id="IPR020821">
    <property type="entry name" value="ENPP1-3/EXOG-like_nuc-like"/>
</dbReference>
<evidence type="ECO:0000259" key="3">
    <source>
        <dbReference type="SMART" id="SM00477"/>
    </source>
</evidence>
<dbReference type="Pfam" id="PF01663">
    <property type="entry name" value="Phosphodiest"/>
    <property type="match status" value="1"/>
</dbReference>
<evidence type="ECO:0000313" key="5">
    <source>
        <dbReference type="Proteomes" id="UP000283509"/>
    </source>
</evidence>
<organism evidence="4 5">
    <name type="scientific">Penaeus vannamei</name>
    <name type="common">Whiteleg shrimp</name>
    <name type="synonym">Litopenaeus vannamei</name>
    <dbReference type="NCBI Taxonomy" id="6689"/>
    <lineage>
        <taxon>Eukaryota</taxon>
        <taxon>Metazoa</taxon>
        <taxon>Ecdysozoa</taxon>
        <taxon>Arthropoda</taxon>
        <taxon>Crustacea</taxon>
        <taxon>Multicrustacea</taxon>
        <taxon>Malacostraca</taxon>
        <taxon>Eumalacostraca</taxon>
        <taxon>Eucarida</taxon>
        <taxon>Decapoda</taxon>
        <taxon>Dendrobranchiata</taxon>
        <taxon>Penaeoidea</taxon>
        <taxon>Penaeidae</taxon>
        <taxon>Penaeus</taxon>
    </lineage>
</organism>